<dbReference type="Gene3D" id="1.20.5.1200">
    <property type="entry name" value="Alpha-tocopherol transfer"/>
    <property type="match status" value="1"/>
</dbReference>
<accession>A0A8T0ERS4</accession>
<dbReference type="InterPro" id="IPR001251">
    <property type="entry name" value="CRAL-TRIO_dom"/>
</dbReference>
<proteinExistence type="predicted"/>
<dbReference type="CDD" id="cd00170">
    <property type="entry name" value="SEC14"/>
    <property type="match status" value="1"/>
</dbReference>
<dbReference type="EMBL" id="JABXBU010002072">
    <property type="protein sequence ID" value="KAF8778643.1"/>
    <property type="molecule type" value="Genomic_DNA"/>
</dbReference>
<dbReference type="Gene3D" id="1.10.8.20">
    <property type="entry name" value="N-terminal domain of phosphatidylinositol transfer protein sec14p"/>
    <property type="match status" value="1"/>
</dbReference>
<dbReference type="InterPro" id="IPR011074">
    <property type="entry name" value="CRAL/TRIO_N_dom"/>
</dbReference>
<sequence length="289" mass="33006">MPASQQNEKIPFLPLVFRDFPTSLALKAEKELNETSGNKKTCLKKLKELISAESKTYCTDDDFLIMFLRVRKYNVKRAFQTLKNYSSVRRAQKNHFESIEFEKVKKMLDSGVVGLLPNRDREGRAIMFFDASKFSSATCSYDDVMPAVHAITHFALSFPATQVNGICFLSNSSIPSLEVFQLFCMFAKTLGPTVNDLPARIKRIDCVNVNIVFRLAFSILQTLLPTKILRRAHLHGDQKDALIKVFPPEILPEEFGGKISSLRDTYKDWINDFEKFVPTFKSTCAFYQN</sequence>
<protein>
    <submittedName>
        <fullName evidence="2">Retinaldehyde-binding protein 1 like protein</fullName>
    </submittedName>
</protein>
<dbReference type="Proteomes" id="UP000807504">
    <property type="component" value="Unassembled WGS sequence"/>
</dbReference>
<name>A0A8T0ERS4_ARGBR</name>
<dbReference type="SUPFAM" id="SSF46938">
    <property type="entry name" value="CRAL/TRIO N-terminal domain"/>
    <property type="match status" value="1"/>
</dbReference>
<organism evidence="2 3">
    <name type="scientific">Argiope bruennichi</name>
    <name type="common">Wasp spider</name>
    <name type="synonym">Aranea bruennichi</name>
    <dbReference type="NCBI Taxonomy" id="94029"/>
    <lineage>
        <taxon>Eukaryota</taxon>
        <taxon>Metazoa</taxon>
        <taxon>Ecdysozoa</taxon>
        <taxon>Arthropoda</taxon>
        <taxon>Chelicerata</taxon>
        <taxon>Arachnida</taxon>
        <taxon>Araneae</taxon>
        <taxon>Araneomorphae</taxon>
        <taxon>Entelegynae</taxon>
        <taxon>Araneoidea</taxon>
        <taxon>Araneidae</taxon>
        <taxon>Argiope</taxon>
    </lineage>
</organism>
<dbReference type="GO" id="GO:1902936">
    <property type="term" value="F:phosphatidylinositol bisphosphate binding"/>
    <property type="evidence" value="ECO:0007669"/>
    <property type="project" value="TreeGrafter"/>
</dbReference>
<dbReference type="SUPFAM" id="SSF52087">
    <property type="entry name" value="CRAL/TRIO domain"/>
    <property type="match status" value="1"/>
</dbReference>
<evidence type="ECO:0000313" key="2">
    <source>
        <dbReference type="EMBL" id="KAF8778643.1"/>
    </source>
</evidence>
<dbReference type="AlphaFoldDB" id="A0A8T0ERS4"/>
<comment type="caution">
    <text evidence="2">The sequence shown here is derived from an EMBL/GenBank/DDBJ whole genome shotgun (WGS) entry which is preliminary data.</text>
</comment>
<gene>
    <name evidence="2" type="ORF">HNY73_015346</name>
</gene>
<dbReference type="PROSITE" id="PS50191">
    <property type="entry name" value="CRAL_TRIO"/>
    <property type="match status" value="1"/>
</dbReference>
<dbReference type="PRINTS" id="PR00180">
    <property type="entry name" value="CRETINALDHBP"/>
</dbReference>
<dbReference type="PANTHER" id="PTHR10174">
    <property type="entry name" value="ALPHA-TOCOPHEROL TRANSFER PROTEIN-RELATED"/>
    <property type="match status" value="1"/>
</dbReference>
<evidence type="ECO:0000259" key="1">
    <source>
        <dbReference type="PROSITE" id="PS50191"/>
    </source>
</evidence>
<keyword evidence="3" id="KW-1185">Reference proteome</keyword>
<dbReference type="Pfam" id="PF00650">
    <property type="entry name" value="CRAL_TRIO"/>
    <property type="match status" value="1"/>
</dbReference>
<reference evidence="2" key="1">
    <citation type="journal article" date="2020" name="bioRxiv">
        <title>Chromosome-level reference genome of the European wasp spider Argiope bruennichi: a resource for studies on range expansion and evolutionary adaptation.</title>
        <authorList>
            <person name="Sheffer M.M."/>
            <person name="Hoppe A."/>
            <person name="Krehenwinkel H."/>
            <person name="Uhl G."/>
            <person name="Kuss A.W."/>
            <person name="Jensen L."/>
            <person name="Jensen C."/>
            <person name="Gillespie R.G."/>
            <person name="Hoff K.J."/>
            <person name="Prost S."/>
        </authorList>
    </citation>
    <scope>NUCLEOTIDE SEQUENCE</scope>
</reference>
<dbReference type="InterPro" id="IPR036865">
    <property type="entry name" value="CRAL-TRIO_dom_sf"/>
</dbReference>
<dbReference type="GO" id="GO:0016020">
    <property type="term" value="C:membrane"/>
    <property type="evidence" value="ECO:0007669"/>
    <property type="project" value="TreeGrafter"/>
</dbReference>
<evidence type="ECO:0000313" key="3">
    <source>
        <dbReference type="Proteomes" id="UP000807504"/>
    </source>
</evidence>
<feature type="domain" description="CRAL-TRIO" evidence="1">
    <location>
        <begin position="100"/>
        <end position="263"/>
    </location>
</feature>
<dbReference type="InterPro" id="IPR036273">
    <property type="entry name" value="CRAL/TRIO_N_dom_sf"/>
</dbReference>
<dbReference type="SMART" id="SM01100">
    <property type="entry name" value="CRAL_TRIO_N"/>
    <property type="match status" value="1"/>
</dbReference>
<dbReference type="PANTHER" id="PTHR10174:SF130">
    <property type="entry name" value="ALPHA-TOCOPHEROL TRANSFER PROTEIN-LIKE"/>
    <property type="match status" value="1"/>
</dbReference>
<dbReference type="Gene3D" id="3.40.525.10">
    <property type="entry name" value="CRAL-TRIO lipid binding domain"/>
    <property type="match status" value="1"/>
</dbReference>
<reference evidence="2" key="2">
    <citation type="submission" date="2020-06" db="EMBL/GenBank/DDBJ databases">
        <authorList>
            <person name="Sheffer M."/>
        </authorList>
    </citation>
    <scope>NUCLEOTIDE SEQUENCE</scope>
</reference>